<organism evidence="2 3">
    <name type="scientific">Orchesella dallaii</name>
    <dbReference type="NCBI Taxonomy" id="48710"/>
    <lineage>
        <taxon>Eukaryota</taxon>
        <taxon>Metazoa</taxon>
        <taxon>Ecdysozoa</taxon>
        <taxon>Arthropoda</taxon>
        <taxon>Hexapoda</taxon>
        <taxon>Collembola</taxon>
        <taxon>Entomobryomorpha</taxon>
        <taxon>Entomobryoidea</taxon>
        <taxon>Orchesellidae</taxon>
        <taxon>Orchesellinae</taxon>
        <taxon>Orchesella</taxon>
    </lineage>
</organism>
<protein>
    <submittedName>
        <fullName evidence="2">Uncharacterized protein</fullName>
    </submittedName>
</protein>
<proteinExistence type="predicted"/>
<feature type="signal peptide" evidence="1">
    <location>
        <begin position="1"/>
        <end position="24"/>
    </location>
</feature>
<accession>A0ABP1QAD3</accession>
<comment type="caution">
    <text evidence="2">The sequence shown here is derived from an EMBL/GenBank/DDBJ whole genome shotgun (WGS) entry which is preliminary data.</text>
</comment>
<evidence type="ECO:0000313" key="3">
    <source>
        <dbReference type="Proteomes" id="UP001642540"/>
    </source>
</evidence>
<gene>
    <name evidence="2" type="ORF">ODALV1_LOCUS9169</name>
</gene>
<dbReference type="EMBL" id="CAXLJM020000027">
    <property type="protein sequence ID" value="CAL8095755.1"/>
    <property type="molecule type" value="Genomic_DNA"/>
</dbReference>
<evidence type="ECO:0000256" key="1">
    <source>
        <dbReference type="SAM" id="SignalP"/>
    </source>
</evidence>
<dbReference type="Proteomes" id="UP001642540">
    <property type="component" value="Unassembled WGS sequence"/>
</dbReference>
<reference evidence="2 3" key="1">
    <citation type="submission" date="2024-08" db="EMBL/GenBank/DDBJ databases">
        <authorList>
            <person name="Cucini C."/>
            <person name="Frati F."/>
        </authorList>
    </citation>
    <scope>NUCLEOTIDE SEQUENCE [LARGE SCALE GENOMIC DNA]</scope>
</reference>
<feature type="chain" id="PRO_5046688142" evidence="1">
    <location>
        <begin position="25"/>
        <end position="161"/>
    </location>
</feature>
<keyword evidence="1" id="KW-0732">Signal</keyword>
<keyword evidence="3" id="KW-1185">Reference proteome</keyword>
<name>A0ABP1QAD3_9HEXA</name>
<evidence type="ECO:0000313" key="2">
    <source>
        <dbReference type="EMBL" id="CAL8095755.1"/>
    </source>
</evidence>
<sequence>MNNKVFVSFSVLIVIVLIISSTSARPSNQHSLSRQKRQSDQRIAELETLLALQKYGRHRFRMDRKKGVADGQHPPGYGIIDFRMLGRKKKSTRFSPGELENSLQGVPGLNLPSVSGYHHEDQLDHSIEASAEESVFPDQLPVQQEHDKTRHEVPYLYIEKK</sequence>